<dbReference type="GO" id="GO:0005737">
    <property type="term" value="C:cytoplasm"/>
    <property type="evidence" value="ECO:0007669"/>
    <property type="project" value="UniProtKB-SubCell"/>
</dbReference>
<evidence type="ECO:0000256" key="3">
    <source>
        <dbReference type="ARBA" id="ARBA00006577"/>
    </source>
</evidence>
<dbReference type="Proteomes" id="UP000005297">
    <property type="component" value="Unassembled WGS sequence"/>
</dbReference>
<keyword evidence="5 9" id="KW-0697">Rotamase</keyword>
<dbReference type="RefSeq" id="WP_009851053.1">
    <property type="nucleotide sequence ID" value="NZ_DS022295.1"/>
</dbReference>
<dbReference type="HOGENOM" id="CLU_098197_1_0_0"/>
<dbReference type="GO" id="GO:0042026">
    <property type="term" value="P:protein refolding"/>
    <property type="evidence" value="ECO:0007669"/>
    <property type="project" value="UniProtKB-ARBA"/>
</dbReference>
<comment type="similarity">
    <text evidence="3 10">Belongs to the FKBP-type PPIase family.</text>
</comment>
<dbReference type="OrthoDB" id="3173132at2"/>
<keyword evidence="4" id="KW-0963">Cytoplasm</keyword>
<evidence type="ECO:0000256" key="7">
    <source>
        <dbReference type="ARBA" id="ARBA00023235"/>
    </source>
</evidence>
<keyword evidence="7 9" id="KW-0413">Isomerase</keyword>
<evidence type="ECO:0000313" key="13">
    <source>
        <dbReference type="Proteomes" id="UP000005297"/>
    </source>
</evidence>
<sequence length="161" mass="17440">MKFGPQKVIRFDYTLSDNDGEVIDSTEGQEPLAFIYGSAALKPALREQMEGRQAGDSFKVTVQPEDGYGLRDESLIREVGRDMFGDIEQLEAGMLFQTANAGGATEMVTVVAVGDDTVTVDHNHPLAGVTMNFAIDVVEVRDATQEEISHGHVHGPGGHQH</sequence>
<dbReference type="InterPro" id="IPR046357">
    <property type="entry name" value="PPIase_dom_sf"/>
</dbReference>
<protein>
    <recommendedName>
        <fullName evidence="10">Peptidyl-prolyl cis-trans isomerase</fullName>
        <ecNumber evidence="10">5.2.1.8</ecNumber>
    </recommendedName>
</protein>
<dbReference type="eggNOG" id="COG1047">
    <property type="taxonomic scope" value="Bacteria"/>
</dbReference>
<evidence type="ECO:0000256" key="1">
    <source>
        <dbReference type="ARBA" id="ARBA00000971"/>
    </source>
</evidence>
<dbReference type="Pfam" id="PF00254">
    <property type="entry name" value="FKBP_C"/>
    <property type="match status" value="1"/>
</dbReference>
<evidence type="ECO:0000256" key="9">
    <source>
        <dbReference type="PROSITE-ProRule" id="PRU00277"/>
    </source>
</evidence>
<evidence type="ECO:0000313" key="12">
    <source>
        <dbReference type="EMBL" id="EAU55907.1"/>
    </source>
</evidence>
<dbReference type="SUPFAM" id="SSF54534">
    <property type="entry name" value="FKBP-like"/>
    <property type="match status" value="1"/>
</dbReference>
<comment type="caution">
    <text evidence="12">The sequence shown here is derived from an EMBL/GenBank/DDBJ whole genome shotgun (WGS) entry which is preliminary data.</text>
</comment>
<accession>Q0F3N4</accession>
<evidence type="ECO:0000256" key="4">
    <source>
        <dbReference type="ARBA" id="ARBA00022490"/>
    </source>
</evidence>
<dbReference type="AlphaFoldDB" id="Q0F3N4"/>
<evidence type="ECO:0000256" key="5">
    <source>
        <dbReference type="ARBA" id="ARBA00023110"/>
    </source>
</evidence>
<evidence type="ECO:0000259" key="11">
    <source>
        <dbReference type="PROSITE" id="PS50059"/>
    </source>
</evidence>
<keyword evidence="6" id="KW-0143">Chaperone</keyword>
<comment type="function">
    <text evidence="8">Also involved in hydrogenase metallocenter assembly, probably by participating in the nickel insertion step. This function in hydrogenase biosynthesis requires chaperone activity and the presence of the metal-binding domain, but not PPIase activity.</text>
</comment>
<comment type="catalytic activity">
    <reaction evidence="1 9 10">
        <text>[protein]-peptidylproline (omega=180) = [protein]-peptidylproline (omega=0)</text>
        <dbReference type="Rhea" id="RHEA:16237"/>
        <dbReference type="Rhea" id="RHEA-COMP:10747"/>
        <dbReference type="Rhea" id="RHEA-COMP:10748"/>
        <dbReference type="ChEBI" id="CHEBI:83833"/>
        <dbReference type="ChEBI" id="CHEBI:83834"/>
        <dbReference type="EC" id="5.2.1.8"/>
    </reaction>
</comment>
<evidence type="ECO:0000256" key="8">
    <source>
        <dbReference type="ARBA" id="ARBA00037071"/>
    </source>
</evidence>
<proteinExistence type="inferred from homology"/>
<dbReference type="EMBL" id="AATS01000001">
    <property type="protein sequence ID" value="EAU55907.1"/>
    <property type="molecule type" value="Genomic_DNA"/>
</dbReference>
<dbReference type="PANTHER" id="PTHR47861">
    <property type="entry name" value="FKBP-TYPE PEPTIDYL-PROLYL CIS-TRANS ISOMERASE SLYD"/>
    <property type="match status" value="1"/>
</dbReference>
<gene>
    <name evidence="12" type="ORF">SPV1_03783</name>
</gene>
<evidence type="ECO:0000256" key="6">
    <source>
        <dbReference type="ARBA" id="ARBA00023186"/>
    </source>
</evidence>
<reference evidence="12 13" key="1">
    <citation type="submission" date="2006-09" db="EMBL/GenBank/DDBJ databases">
        <authorList>
            <person name="Emerson D."/>
            <person name="Ferriera S."/>
            <person name="Johnson J."/>
            <person name="Kravitz S."/>
            <person name="Halpern A."/>
            <person name="Remington K."/>
            <person name="Beeson K."/>
            <person name="Tran B."/>
            <person name="Rogers Y.-H."/>
            <person name="Friedman R."/>
            <person name="Venter J.C."/>
        </authorList>
    </citation>
    <scope>NUCLEOTIDE SEQUENCE [LARGE SCALE GENOMIC DNA]</scope>
    <source>
        <strain evidence="12 13">PV-1</strain>
    </source>
</reference>
<feature type="domain" description="PPIase FKBP-type" evidence="11">
    <location>
        <begin position="6"/>
        <end position="93"/>
    </location>
</feature>
<evidence type="ECO:0000256" key="2">
    <source>
        <dbReference type="ARBA" id="ARBA00004496"/>
    </source>
</evidence>
<dbReference type="InParanoid" id="Q0F3N4"/>
<evidence type="ECO:0000256" key="10">
    <source>
        <dbReference type="RuleBase" id="RU003915"/>
    </source>
</evidence>
<dbReference type="GO" id="GO:0003755">
    <property type="term" value="F:peptidyl-prolyl cis-trans isomerase activity"/>
    <property type="evidence" value="ECO:0007669"/>
    <property type="project" value="UniProtKB-UniRule"/>
</dbReference>
<dbReference type="EC" id="5.2.1.8" evidence="10"/>
<comment type="subcellular location">
    <subcellularLocation>
        <location evidence="2">Cytoplasm</location>
    </subcellularLocation>
</comment>
<name>Q0F3N4_9PROT</name>
<dbReference type="STRING" id="314344.AL013_03890"/>
<keyword evidence="13" id="KW-1185">Reference proteome</keyword>
<organism evidence="12 13">
    <name type="scientific">Mariprofundus ferrooxydans PV-1</name>
    <dbReference type="NCBI Taxonomy" id="314345"/>
    <lineage>
        <taxon>Bacteria</taxon>
        <taxon>Pseudomonadati</taxon>
        <taxon>Pseudomonadota</taxon>
        <taxon>Candidatius Mariprofundia</taxon>
        <taxon>Mariprofundales</taxon>
        <taxon>Mariprofundaceae</taxon>
        <taxon>Mariprofundus</taxon>
    </lineage>
</organism>
<dbReference type="InterPro" id="IPR001179">
    <property type="entry name" value="PPIase_FKBP_dom"/>
</dbReference>
<dbReference type="PROSITE" id="PS50059">
    <property type="entry name" value="FKBP_PPIASE"/>
    <property type="match status" value="1"/>
</dbReference>
<dbReference type="Gene3D" id="3.10.50.40">
    <property type="match status" value="1"/>
</dbReference>
<dbReference type="PANTHER" id="PTHR47861:SF3">
    <property type="entry name" value="FKBP-TYPE PEPTIDYL-PROLYL CIS-TRANS ISOMERASE SLYD"/>
    <property type="match status" value="1"/>
</dbReference>